<proteinExistence type="predicted"/>
<feature type="region of interest" description="Disordered" evidence="1">
    <location>
        <begin position="52"/>
        <end position="77"/>
    </location>
</feature>
<evidence type="ECO:0000313" key="2">
    <source>
        <dbReference type="EMBL" id="GAA4190308.1"/>
    </source>
</evidence>
<comment type="caution">
    <text evidence="2">The sequence shown here is derived from an EMBL/GenBank/DDBJ whole genome shotgun (WGS) entry which is preliminary data.</text>
</comment>
<feature type="compositionally biased region" description="Polar residues" evidence="1">
    <location>
        <begin position="52"/>
        <end position="62"/>
    </location>
</feature>
<dbReference type="EMBL" id="BAABAQ010000004">
    <property type="protein sequence ID" value="GAA4190308.1"/>
    <property type="molecule type" value="Genomic_DNA"/>
</dbReference>
<reference evidence="3" key="1">
    <citation type="journal article" date="2019" name="Int. J. Syst. Evol. Microbiol.">
        <title>The Global Catalogue of Microorganisms (GCM) 10K type strain sequencing project: providing services to taxonomists for standard genome sequencing and annotation.</title>
        <authorList>
            <consortium name="The Broad Institute Genomics Platform"/>
            <consortium name="The Broad Institute Genome Sequencing Center for Infectious Disease"/>
            <person name="Wu L."/>
            <person name="Ma J."/>
        </authorList>
    </citation>
    <scope>NUCLEOTIDE SEQUENCE [LARGE SCALE GENOMIC DNA]</scope>
    <source>
        <strain evidence="3">JCM 17388</strain>
    </source>
</reference>
<organism evidence="2 3">
    <name type="scientific">Streptosporangium oxazolinicum</name>
    <dbReference type="NCBI Taxonomy" id="909287"/>
    <lineage>
        <taxon>Bacteria</taxon>
        <taxon>Bacillati</taxon>
        <taxon>Actinomycetota</taxon>
        <taxon>Actinomycetes</taxon>
        <taxon>Streptosporangiales</taxon>
        <taxon>Streptosporangiaceae</taxon>
        <taxon>Streptosporangium</taxon>
    </lineage>
</organism>
<protein>
    <submittedName>
        <fullName evidence="2">Uncharacterized protein</fullName>
    </submittedName>
</protein>
<dbReference type="Proteomes" id="UP001501251">
    <property type="component" value="Unassembled WGS sequence"/>
</dbReference>
<evidence type="ECO:0000313" key="3">
    <source>
        <dbReference type="Proteomes" id="UP001501251"/>
    </source>
</evidence>
<keyword evidence="3" id="KW-1185">Reference proteome</keyword>
<name>A0ABP8AUH5_9ACTN</name>
<gene>
    <name evidence="2" type="ORF">GCM10022252_28400</name>
</gene>
<evidence type="ECO:0000256" key="1">
    <source>
        <dbReference type="SAM" id="MobiDB-lite"/>
    </source>
</evidence>
<sequence length="77" mass="7994">MSSPLTEQWVGASLAATRVRDSAVTRVRDLAVARVRESTGAELSHWAFTGSAPLTGSATRAGSPSPGGVVEEIGRTR</sequence>
<accession>A0ABP8AUH5</accession>